<keyword evidence="12" id="KW-1185">Reference proteome</keyword>
<sequence>MPSALTRLASPELRASIFHFTVFLPGAVASVYLGIWLSQKGIPADQIGIVNSVPVLCLLALNIVVGRLADKAGDWRTVIIIIALLGGAFPLALFFVNEFWGIVLVWAFCAMASGSIPPVVDAATVRLTQRRGSDFGVIRAWGTVGYVAAAAGVGAAITVFGPSAFVPLFFAMALLRALASLLLPRFRAPEHQVTVAEISKPKVRLSASLQLWFVLPLLAFALINANHAVVGGFGALVWHEGGIPDYFIGPLLATAAAAEAVMMFMWRRFGGRITARNMILAACAASLFRFTVMAFSPSVEVLFVVQMLHAVTYGVGYFGVVHFIANWTREEIAAEAQGFANMLQQATSVVALMGFGWLVSRFGASSFLAASGFAALGIICVLLSLKLRPPKDAR</sequence>
<dbReference type="EMBL" id="LAJF01000062">
    <property type="protein sequence ID" value="KKB84866.1"/>
    <property type="molecule type" value="Genomic_DNA"/>
</dbReference>
<evidence type="ECO:0000256" key="5">
    <source>
        <dbReference type="ARBA" id="ARBA00022692"/>
    </source>
</evidence>
<evidence type="ECO:0000256" key="1">
    <source>
        <dbReference type="ARBA" id="ARBA00004429"/>
    </source>
</evidence>
<name>A0A0F5LRD6_9HYPH</name>
<dbReference type="PANTHER" id="PTHR23522">
    <property type="entry name" value="BLL5896 PROTEIN"/>
    <property type="match status" value="1"/>
</dbReference>
<dbReference type="PIRSF" id="PIRSF004925">
    <property type="entry name" value="HcaT"/>
    <property type="match status" value="1"/>
</dbReference>
<feature type="domain" description="Major facilitator superfamily associated" evidence="9">
    <location>
        <begin position="16"/>
        <end position="344"/>
    </location>
</feature>
<accession>A0A0F5LRD6</accession>
<dbReference type="AlphaFoldDB" id="A0A0F5LRD6"/>
<dbReference type="PANTHER" id="PTHR23522:SF10">
    <property type="entry name" value="3-PHENYLPROPIONIC ACID TRANSPORTER-RELATED"/>
    <property type="match status" value="1"/>
</dbReference>
<feature type="transmembrane region" description="Helical" evidence="8">
    <location>
        <begin position="339"/>
        <end position="359"/>
    </location>
</feature>
<feature type="transmembrane region" description="Helical" evidence="8">
    <location>
        <begin position="137"/>
        <end position="158"/>
    </location>
</feature>
<reference evidence="11 13" key="2">
    <citation type="submission" date="2016-11" db="EMBL/GenBank/DDBJ databases">
        <authorList>
            <person name="Jaros S."/>
            <person name="Januszkiewicz K."/>
            <person name="Wedrychowicz H."/>
        </authorList>
    </citation>
    <scope>NUCLEOTIDE SEQUENCE [LARGE SCALE GENOMIC DNA]</scope>
    <source>
        <strain evidence="11 13">DSM 17137</strain>
    </source>
</reference>
<evidence type="ECO:0000256" key="8">
    <source>
        <dbReference type="SAM" id="Phobius"/>
    </source>
</evidence>
<comment type="subcellular location">
    <subcellularLocation>
        <location evidence="1">Cell inner membrane</location>
        <topology evidence="1">Multi-pass membrane protein</topology>
    </subcellularLocation>
</comment>
<evidence type="ECO:0000259" key="9">
    <source>
        <dbReference type="Pfam" id="PF12832"/>
    </source>
</evidence>
<dbReference type="SUPFAM" id="SSF103473">
    <property type="entry name" value="MFS general substrate transporter"/>
    <property type="match status" value="1"/>
</dbReference>
<dbReference type="Proteomes" id="UP000184533">
    <property type="component" value="Unassembled WGS sequence"/>
</dbReference>
<dbReference type="Pfam" id="PF12832">
    <property type="entry name" value="MFS_1_like"/>
    <property type="match status" value="1"/>
</dbReference>
<feature type="transmembrane region" description="Helical" evidence="8">
    <location>
        <begin position="17"/>
        <end position="35"/>
    </location>
</feature>
<dbReference type="RefSeq" id="WP_046134878.1">
    <property type="nucleotide sequence ID" value="NZ_FQVC01000004.1"/>
</dbReference>
<dbReference type="PATRIC" id="fig|1121477.3.peg.2795"/>
<keyword evidence="3" id="KW-1003">Cell membrane</keyword>
<feature type="transmembrane region" description="Helical" evidence="8">
    <location>
        <begin position="77"/>
        <end position="96"/>
    </location>
</feature>
<keyword evidence="7 8" id="KW-0472">Membrane</keyword>
<dbReference type="NCBIfam" id="NF037955">
    <property type="entry name" value="mfs"/>
    <property type="match status" value="1"/>
</dbReference>
<dbReference type="Gene3D" id="1.20.1250.20">
    <property type="entry name" value="MFS general substrate transporter like domains"/>
    <property type="match status" value="2"/>
</dbReference>
<protein>
    <submittedName>
        <fullName evidence="11">MFS transporter, PPP family, 3-phenylpropionic acid transporter</fullName>
    </submittedName>
</protein>
<dbReference type="InterPro" id="IPR036259">
    <property type="entry name" value="MFS_trans_sf"/>
</dbReference>
<feature type="transmembrane region" description="Helical" evidence="8">
    <location>
        <begin position="301"/>
        <end position="327"/>
    </location>
</feature>
<dbReference type="STRING" id="1121477.SAMN02745223_01765"/>
<gene>
    <name evidence="11" type="ORF">SAMN02745223_01765</name>
    <name evidence="10" type="ORF">VW29_08505</name>
</gene>
<dbReference type="InterPro" id="IPR024989">
    <property type="entry name" value="MFS_assoc_dom"/>
</dbReference>
<dbReference type="OrthoDB" id="9150135at2"/>
<keyword evidence="6 8" id="KW-1133">Transmembrane helix</keyword>
<feature type="transmembrane region" description="Helical" evidence="8">
    <location>
        <begin position="246"/>
        <end position="266"/>
    </location>
</feature>
<dbReference type="GO" id="GO:0030395">
    <property type="term" value="F:lactose binding"/>
    <property type="evidence" value="ECO:0007669"/>
    <property type="project" value="TreeGrafter"/>
</dbReference>
<dbReference type="EMBL" id="FQVC01000004">
    <property type="protein sequence ID" value="SHF07786.1"/>
    <property type="molecule type" value="Genomic_DNA"/>
</dbReference>
<feature type="transmembrane region" description="Helical" evidence="8">
    <location>
        <begin position="164"/>
        <end position="184"/>
    </location>
</feature>
<evidence type="ECO:0000313" key="13">
    <source>
        <dbReference type="Proteomes" id="UP000184533"/>
    </source>
</evidence>
<dbReference type="GO" id="GO:0005886">
    <property type="term" value="C:plasma membrane"/>
    <property type="evidence" value="ECO:0007669"/>
    <property type="project" value="UniProtKB-SubCell"/>
</dbReference>
<evidence type="ECO:0000256" key="6">
    <source>
        <dbReference type="ARBA" id="ARBA00022989"/>
    </source>
</evidence>
<evidence type="ECO:0000256" key="2">
    <source>
        <dbReference type="ARBA" id="ARBA00022448"/>
    </source>
</evidence>
<evidence type="ECO:0000256" key="7">
    <source>
        <dbReference type="ARBA" id="ARBA00023136"/>
    </source>
</evidence>
<feature type="transmembrane region" description="Helical" evidence="8">
    <location>
        <begin position="47"/>
        <end position="65"/>
    </location>
</feature>
<reference evidence="10 12" key="1">
    <citation type="submission" date="2015-03" db="EMBL/GenBank/DDBJ databases">
        <authorList>
            <person name="Hassan Y.I."/>
            <person name="Lepp D."/>
            <person name="Zhou T."/>
        </authorList>
    </citation>
    <scope>NUCLEOTIDE SEQUENCE [LARGE SCALE GENOMIC DNA]</scope>
    <source>
        <strain evidence="10 12">DSM 17137</strain>
    </source>
</reference>
<dbReference type="InterPro" id="IPR026032">
    <property type="entry name" value="HcaT-like"/>
</dbReference>
<evidence type="ECO:0000313" key="10">
    <source>
        <dbReference type="EMBL" id="KKB84866.1"/>
    </source>
</evidence>
<organism evidence="10 12">
    <name type="scientific">Devosia limi DSM 17137</name>
    <dbReference type="NCBI Taxonomy" id="1121477"/>
    <lineage>
        <taxon>Bacteria</taxon>
        <taxon>Pseudomonadati</taxon>
        <taxon>Pseudomonadota</taxon>
        <taxon>Alphaproteobacteria</taxon>
        <taxon>Hyphomicrobiales</taxon>
        <taxon>Devosiaceae</taxon>
        <taxon>Devosia</taxon>
    </lineage>
</organism>
<evidence type="ECO:0000256" key="4">
    <source>
        <dbReference type="ARBA" id="ARBA00022519"/>
    </source>
</evidence>
<dbReference type="Proteomes" id="UP000033608">
    <property type="component" value="Unassembled WGS sequence"/>
</dbReference>
<keyword evidence="5 8" id="KW-0812">Transmembrane</keyword>
<proteinExistence type="predicted"/>
<feature type="transmembrane region" description="Helical" evidence="8">
    <location>
        <begin position="278"/>
        <end position="295"/>
    </location>
</feature>
<evidence type="ECO:0000313" key="12">
    <source>
        <dbReference type="Proteomes" id="UP000033608"/>
    </source>
</evidence>
<keyword evidence="2" id="KW-0813">Transport</keyword>
<feature type="transmembrane region" description="Helical" evidence="8">
    <location>
        <begin position="205"/>
        <end position="226"/>
    </location>
</feature>
<evidence type="ECO:0000313" key="11">
    <source>
        <dbReference type="EMBL" id="SHF07786.1"/>
    </source>
</evidence>
<feature type="transmembrane region" description="Helical" evidence="8">
    <location>
        <begin position="102"/>
        <end position="125"/>
    </location>
</feature>
<keyword evidence="4" id="KW-0997">Cell inner membrane</keyword>
<evidence type="ECO:0000256" key="3">
    <source>
        <dbReference type="ARBA" id="ARBA00022475"/>
    </source>
</evidence>
<feature type="transmembrane region" description="Helical" evidence="8">
    <location>
        <begin position="365"/>
        <end position="385"/>
    </location>
</feature>
<dbReference type="GO" id="GO:0015528">
    <property type="term" value="F:lactose:proton symporter activity"/>
    <property type="evidence" value="ECO:0007669"/>
    <property type="project" value="TreeGrafter"/>
</dbReference>